<dbReference type="CDD" id="cd06225">
    <property type="entry name" value="HAMP"/>
    <property type="match status" value="1"/>
</dbReference>
<evidence type="ECO:0000256" key="2">
    <source>
        <dbReference type="ARBA" id="ARBA00004236"/>
    </source>
</evidence>
<dbReference type="InterPro" id="IPR050428">
    <property type="entry name" value="TCS_sensor_his_kinase"/>
</dbReference>
<dbReference type="Pfam" id="PF00672">
    <property type="entry name" value="HAMP"/>
    <property type="match status" value="1"/>
</dbReference>
<evidence type="ECO:0000259" key="13">
    <source>
        <dbReference type="PROSITE" id="PS50885"/>
    </source>
</evidence>
<dbReference type="RefSeq" id="WP_344288389.1">
    <property type="nucleotide sequence ID" value="NZ_BAAAPF010000016.1"/>
</dbReference>
<dbReference type="SUPFAM" id="SSF55874">
    <property type="entry name" value="ATPase domain of HSP90 chaperone/DNA topoisomerase II/histidine kinase"/>
    <property type="match status" value="1"/>
</dbReference>
<evidence type="ECO:0000256" key="6">
    <source>
        <dbReference type="ARBA" id="ARBA00022692"/>
    </source>
</evidence>
<dbReference type="PANTHER" id="PTHR45436:SF5">
    <property type="entry name" value="SENSOR HISTIDINE KINASE TRCS"/>
    <property type="match status" value="1"/>
</dbReference>
<sequence length="486" mass="51129">MKRFPRSLSGRLSVTNVVILAVGLIAAACGSLFGTHAILVGEVDATVRQDRDTLAASPLSVTGLEGVCRLAESLGVSRDGSFARATRDESFVLLDAAGELRPTCPLFDGGDPRLARRIAAAVDDPAALADSGGITSVEAGGHHYRAAAARLDDGSYAIATTRYDGVRNAVRKLFVTEALFGALLLLLLAVVSSHAARRRLRPLEDMVETASAISEGDLSRRVGTAPPGGSEVEQLRDALNAMLHQVEGAMASREEAAARQRQFLADASHELRTPLATVLGYLQLYDKGILEADEADRALTRVAAEAERMSRLVDELLVLARLDQHPARDRAPVDLAVLVRDAAADLRAQQPQRPVTADAPAPAVVVGDEAQLRQVVGNLLANVRTHTPEDAACTLSAAASNGVAVLRIADTGPGMRPEDAARIFDRFFRADPGRARVAGGSGLGMSIVRAVVEAHDGEVALDTAPAAGMAVTIRLPRAASRLESSL</sequence>
<dbReference type="Pfam" id="PF00512">
    <property type="entry name" value="HisKA"/>
    <property type="match status" value="1"/>
</dbReference>
<dbReference type="PROSITE" id="PS51257">
    <property type="entry name" value="PROKAR_LIPOPROTEIN"/>
    <property type="match status" value="1"/>
</dbReference>
<evidence type="ECO:0000256" key="4">
    <source>
        <dbReference type="ARBA" id="ARBA00022553"/>
    </source>
</evidence>
<dbReference type="SMART" id="SM00387">
    <property type="entry name" value="HATPase_c"/>
    <property type="match status" value="1"/>
</dbReference>
<keyword evidence="15" id="KW-1185">Reference proteome</keyword>
<feature type="transmembrane region" description="Helical" evidence="11">
    <location>
        <begin position="173"/>
        <end position="191"/>
    </location>
</feature>
<dbReference type="Gene3D" id="3.30.565.10">
    <property type="entry name" value="Histidine kinase-like ATPase, C-terminal domain"/>
    <property type="match status" value="1"/>
</dbReference>
<protein>
    <recommendedName>
        <fullName evidence="3">histidine kinase</fullName>
        <ecNumber evidence="3">2.7.13.3</ecNumber>
    </recommendedName>
</protein>
<dbReference type="InterPro" id="IPR003660">
    <property type="entry name" value="HAMP_dom"/>
</dbReference>
<dbReference type="InterPro" id="IPR036890">
    <property type="entry name" value="HATPase_C_sf"/>
</dbReference>
<evidence type="ECO:0000256" key="10">
    <source>
        <dbReference type="ARBA" id="ARBA00023136"/>
    </source>
</evidence>
<dbReference type="SMART" id="SM00388">
    <property type="entry name" value="HisKA"/>
    <property type="match status" value="1"/>
</dbReference>
<keyword evidence="5" id="KW-0808">Transferase</keyword>
<evidence type="ECO:0000256" key="1">
    <source>
        <dbReference type="ARBA" id="ARBA00000085"/>
    </source>
</evidence>
<name>A0ABP5J5F6_9ACTN</name>
<comment type="subcellular location">
    <subcellularLocation>
        <location evidence="2">Cell membrane</location>
    </subcellularLocation>
</comment>
<dbReference type="PANTHER" id="PTHR45436">
    <property type="entry name" value="SENSOR HISTIDINE KINASE YKOH"/>
    <property type="match status" value="1"/>
</dbReference>
<comment type="catalytic activity">
    <reaction evidence="1">
        <text>ATP + protein L-histidine = ADP + protein N-phospho-L-histidine.</text>
        <dbReference type="EC" id="2.7.13.3"/>
    </reaction>
</comment>
<feature type="transmembrane region" description="Helical" evidence="11">
    <location>
        <begin position="12"/>
        <end position="33"/>
    </location>
</feature>
<dbReference type="InterPro" id="IPR004358">
    <property type="entry name" value="Sig_transdc_His_kin-like_C"/>
</dbReference>
<dbReference type="PROSITE" id="PS50885">
    <property type="entry name" value="HAMP"/>
    <property type="match status" value="1"/>
</dbReference>
<dbReference type="EC" id="2.7.13.3" evidence="3"/>
<dbReference type="SUPFAM" id="SSF158472">
    <property type="entry name" value="HAMP domain-like"/>
    <property type="match status" value="1"/>
</dbReference>
<reference evidence="15" key="1">
    <citation type="journal article" date="2019" name="Int. J. Syst. Evol. Microbiol.">
        <title>The Global Catalogue of Microorganisms (GCM) 10K type strain sequencing project: providing services to taxonomists for standard genome sequencing and annotation.</title>
        <authorList>
            <consortium name="The Broad Institute Genomics Platform"/>
            <consortium name="The Broad Institute Genome Sequencing Center for Infectious Disease"/>
            <person name="Wu L."/>
            <person name="Ma J."/>
        </authorList>
    </citation>
    <scope>NUCLEOTIDE SEQUENCE [LARGE SCALE GENOMIC DNA]</scope>
    <source>
        <strain evidence="15">JCM 15481</strain>
    </source>
</reference>
<organism evidence="14 15">
    <name type="scientific">Streptomyces synnematoformans</name>
    <dbReference type="NCBI Taxonomy" id="415721"/>
    <lineage>
        <taxon>Bacteria</taxon>
        <taxon>Bacillati</taxon>
        <taxon>Actinomycetota</taxon>
        <taxon>Actinomycetes</taxon>
        <taxon>Kitasatosporales</taxon>
        <taxon>Streptomycetaceae</taxon>
        <taxon>Streptomyces</taxon>
    </lineage>
</organism>
<keyword evidence="6 11" id="KW-0812">Transmembrane</keyword>
<dbReference type="PROSITE" id="PS50109">
    <property type="entry name" value="HIS_KIN"/>
    <property type="match status" value="1"/>
</dbReference>
<evidence type="ECO:0000259" key="12">
    <source>
        <dbReference type="PROSITE" id="PS50109"/>
    </source>
</evidence>
<comment type="caution">
    <text evidence="14">The sequence shown here is derived from an EMBL/GenBank/DDBJ whole genome shotgun (WGS) entry which is preliminary data.</text>
</comment>
<feature type="domain" description="Histidine kinase" evidence="12">
    <location>
        <begin position="266"/>
        <end position="479"/>
    </location>
</feature>
<accession>A0ABP5J5F6</accession>
<dbReference type="Proteomes" id="UP001500443">
    <property type="component" value="Unassembled WGS sequence"/>
</dbReference>
<evidence type="ECO:0000256" key="11">
    <source>
        <dbReference type="SAM" id="Phobius"/>
    </source>
</evidence>
<dbReference type="InterPro" id="IPR036097">
    <property type="entry name" value="HisK_dim/P_sf"/>
</dbReference>
<dbReference type="CDD" id="cd00082">
    <property type="entry name" value="HisKA"/>
    <property type="match status" value="1"/>
</dbReference>
<dbReference type="InterPro" id="IPR003661">
    <property type="entry name" value="HisK_dim/P_dom"/>
</dbReference>
<keyword evidence="8 11" id="KW-1133">Transmembrane helix</keyword>
<proteinExistence type="predicted"/>
<dbReference type="Gene3D" id="1.10.287.130">
    <property type="match status" value="1"/>
</dbReference>
<evidence type="ECO:0000313" key="14">
    <source>
        <dbReference type="EMBL" id="GAA2112543.1"/>
    </source>
</evidence>
<evidence type="ECO:0000313" key="15">
    <source>
        <dbReference type="Proteomes" id="UP001500443"/>
    </source>
</evidence>
<feature type="domain" description="HAMP" evidence="13">
    <location>
        <begin position="197"/>
        <end position="251"/>
    </location>
</feature>
<evidence type="ECO:0000256" key="7">
    <source>
        <dbReference type="ARBA" id="ARBA00022777"/>
    </source>
</evidence>
<dbReference type="SUPFAM" id="SSF47384">
    <property type="entry name" value="Homodimeric domain of signal transducing histidine kinase"/>
    <property type="match status" value="1"/>
</dbReference>
<keyword evidence="10 11" id="KW-0472">Membrane</keyword>
<dbReference type="InterPro" id="IPR003594">
    <property type="entry name" value="HATPase_dom"/>
</dbReference>
<keyword evidence="4" id="KW-0597">Phosphoprotein</keyword>
<dbReference type="SMART" id="SM00304">
    <property type="entry name" value="HAMP"/>
    <property type="match status" value="1"/>
</dbReference>
<dbReference type="Pfam" id="PF02518">
    <property type="entry name" value="HATPase_c"/>
    <property type="match status" value="1"/>
</dbReference>
<evidence type="ECO:0000256" key="3">
    <source>
        <dbReference type="ARBA" id="ARBA00012438"/>
    </source>
</evidence>
<dbReference type="Gene3D" id="6.10.340.10">
    <property type="match status" value="1"/>
</dbReference>
<keyword evidence="7" id="KW-0418">Kinase</keyword>
<dbReference type="InterPro" id="IPR005467">
    <property type="entry name" value="His_kinase_dom"/>
</dbReference>
<evidence type="ECO:0000256" key="8">
    <source>
        <dbReference type="ARBA" id="ARBA00022989"/>
    </source>
</evidence>
<gene>
    <name evidence="14" type="ORF">GCM10009802_10700</name>
</gene>
<keyword evidence="9" id="KW-0902">Two-component regulatory system</keyword>
<evidence type="ECO:0000256" key="5">
    <source>
        <dbReference type="ARBA" id="ARBA00022679"/>
    </source>
</evidence>
<dbReference type="EMBL" id="BAAAPF010000016">
    <property type="protein sequence ID" value="GAA2112543.1"/>
    <property type="molecule type" value="Genomic_DNA"/>
</dbReference>
<dbReference type="PRINTS" id="PR00344">
    <property type="entry name" value="BCTRLSENSOR"/>
</dbReference>
<evidence type="ECO:0000256" key="9">
    <source>
        <dbReference type="ARBA" id="ARBA00023012"/>
    </source>
</evidence>